<gene>
    <name evidence="1" type="ORF">AB205_0192830</name>
</gene>
<protein>
    <submittedName>
        <fullName evidence="1">Uncharacterized protein</fullName>
    </submittedName>
</protein>
<reference evidence="2" key="1">
    <citation type="journal article" date="2017" name="Nat. Commun.">
        <title>The North American bullfrog draft genome provides insight into hormonal regulation of long noncoding RNA.</title>
        <authorList>
            <person name="Hammond S.A."/>
            <person name="Warren R.L."/>
            <person name="Vandervalk B.P."/>
            <person name="Kucuk E."/>
            <person name="Khan H."/>
            <person name="Gibb E.A."/>
            <person name="Pandoh P."/>
            <person name="Kirk H."/>
            <person name="Zhao Y."/>
            <person name="Jones M."/>
            <person name="Mungall A.J."/>
            <person name="Coope R."/>
            <person name="Pleasance S."/>
            <person name="Moore R.A."/>
            <person name="Holt R.A."/>
            <person name="Round J.M."/>
            <person name="Ohora S."/>
            <person name="Walle B.V."/>
            <person name="Veldhoen N."/>
            <person name="Helbing C.C."/>
            <person name="Birol I."/>
        </authorList>
    </citation>
    <scope>NUCLEOTIDE SEQUENCE [LARGE SCALE GENOMIC DNA]</scope>
</reference>
<dbReference type="EMBL" id="KV938947">
    <property type="protein sequence ID" value="PIO27834.1"/>
    <property type="molecule type" value="Genomic_DNA"/>
</dbReference>
<dbReference type="Proteomes" id="UP000228934">
    <property type="component" value="Unassembled WGS sequence"/>
</dbReference>
<dbReference type="OrthoDB" id="515692at2759"/>
<sequence length="109" mass="11935">MCNIQSMCMADFVTRALICAPSWRCGGGDWGIDAKISCQIIISVKRREQAHNGIILVLKSNFSQNPTPPIFCVLGTIVEPEAPENKGGRGRVVGEILMPAVNRNPLREQ</sequence>
<dbReference type="AlphaFoldDB" id="A0A2G9RJ08"/>
<organism evidence="1 2">
    <name type="scientific">Aquarana catesbeiana</name>
    <name type="common">American bullfrog</name>
    <name type="synonym">Rana catesbeiana</name>
    <dbReference type="NCBI Taxonomy" id="8400"/>
    <lineage>
        <taxon>Eukaryota</taxon>
        <taxon>Metazoa</taxon>
        <taxon>Chordata</taxon>
        <taxon>Craniata</taxon>
        <taxon>Vertebrata</taxon>
        <taxon>Euteleostomi</taxon>
        <taxon>Amphibia</taxon>
        <taxon>Batrachia</taxon>
        <taxon>Anura</taxon>
        <taxon>Neobatrachia</taxon>
        <taxon>Ranoidea</taxon>
        <taxon>Ranidae</taxon>
        <taxon>Aquarana</taxon>
    </lineage>
</organism>
<name>A0A2G9RJ08_AQUCT</name>
<proteinExistence type="predicted"/>
<accession>A0A2G9RJ08</accession>
<evidence type="ECO:0000313" key="1">
    <source>
        <dbReference type="EMBL" id="PIO27834.1"/>
    </source>
</evidence>
<keyword evidence="2" id="KW-1185">Reference proteome</keyword>
<evidence type="ECO:0000313" key="2">
    <source>
        <dbReference type="Proteomes" id="UP000228934"/>
    </source>
</evidence>